<dbReference type="Proteomes" id="UP000030652">
    <property type="component" value="Unassembled WGS sequence"/>
</dbReference>
<comment type="caution">
    <text evidence="1">The sequence shown here is derived from an EMBL/GenBank/DDBJ whole genome shotgun (WGS) entry which is preliminary data.</text>
</comment>
<reference evidence="1 2" key="1">
    <citation type="submission" date="2014-10" db="EMBL/GenBank/DDBJ databases">
        <title>Draft genome of anammox bacterium scalindua brodae, obtained using differential coverage binning of sequence data from two enrichment reactors.</title>
        <authorList>
            <person name="Speth D.R."/>
            <person name="Russ L."/>
            <person name="Kartal B."/>
            <person name="Op den Camp H.J."/>
            <person name="Dutilh B.E."/>
            <person name="Jetten M.S."/>
        </authorList>
    </citation>
    <scope>NUCLEOTIDE SEQUENCE [LARGE SCALE GENOMIC DNA]</scope>
    <source>
        <strain evidence="1">RU1</strain>
    </source>
</reference>
<sequence>MTIEELKILRFRFARQNYMIGLDLESTLTIRKKENNILKERGIRMKTKKTIAVQFFFSLPNRLSGWMFSSSNIKQQL</sequence>
<gene>
    <name evidence="1" type="ORF">SCABRO_01646</name>
</gene>
<dbReference type="EMBL" id="JRYO01000115">
    <property type="protein sequence ID" value="KHE92613.1"/>
    <property type="molecule type" value="Genomic_DNA"/>
</dbReference>
<evidence type="ECO:0000313" key="1">
    <source>
        <dbReference type="EMBL" id="KHE92613.1"/>
    </source>
</evidence>
<organism evidence="1 2">
    <name type="scientific">Candidatus Scalindua brodae</name>
    <dbReference type="NCBI Taxonomy" id="237368"/>
    <lineage>
        <taxon>Bacteria</taxon>
        <taxon>Pseudomonadati</taxon>
        <taxon>Planctomycetota</taxon>
        <taxon>Candidatus Brocadiia</taxon>
        <taxon>Candidatus Brocadiales</taxon>
        <taxon>Candidatus Scalinduaceae</taxon>
        <taxon>Candidatus Scalindua</taxon>
    </lineage>
</organism>
<proteinExistence type="predicted"/>
<dbReference type="AlphaFoldDB" id="A0A0B0ENB2"/>
<protein>
    <submittedName>
        <fullName evidence="1">Uncharacterized protein</fullName>
    </submittedName>
</protein>
<name>A0A0B0ENB2_9BACT</name>
<accession>A0A0B0ENB2</accession>
<evidence type="ECO:0000313" key="2">
    <source>
        <dbReference type="Proteomes" id="UP000030652"/>
    </source>
</evidence>